<feature type="compositionally biased region" description="Polar residues" evidence="1">
    <location>
        <begin position="29"/>
        <end position="41"/>
    </location>
</feature>
<reference evidence="2" key="1">
    <citation type="submission" date="2014-01" db="EMBL/GenBank/DDBJ databases">
        <authorList>
            <person name="Brown-Elliot B."/>
            <person name="Wallace R."/>
            <person name="Lenaerts A."/>
            <person name="Ordway D."/>
            <person name="DeGroote M.A."/>
            <person name="Parker T."/>
            <person name="Sizemore C."/>
            <person name="Tallon L.J."/>
            <person name="Sadzewicz L.K."/>
            <person name="Sengamalay N."/>
            <person name="Fraser C.M."/>
            <person name="Hine E."/>
            <person name="Shefchek K.A."/>
            <person name="Das S.P."/>
            <person name="Tettelin H."/>
        </authorList>
    </citation>
    <scope>NUCLEOTIDE SEQUENCE [LARGE SCALE GENOMIC DNA]</scope>
    <source>
        <strain evidence="2">4042</strain>
    </source>
</reference>
<dbReference type="Pfam" id="PF10817">
    <property type="entry name" value="DUF2563"/>
    <property type="match status" value="1"/>
</dbReference>
<organism evidence="2">
    <name type="scientific">Mycobacterium xenopi 4042</name>
    <dbReference type="NCBI Taxonomy" id="1299334"/>
    <lineage>
        <taxon>Bacteria</taxon>
        <taxon>Bacillati</taxon>
        <taxon>Actinomycetota</taxon>
        <taxon>Actinomycetes</taxon>
        <taxon>Mycobacteriales</taxon>
        <taxon>Mycobacteriaceae</taxon>
        <taxon>Mycobacterium</taxon>
    </lineage>
</organism>
<proteinExistence type="predicted"/>
<comment type="caution">
    <text evidence="2">The sequence shown here is derived from an EMBL/GenBank/DDBJ whole genome shotgun (WGS) entry which is preliminary data.</text>
</comment>
<evidence type="ECO:0000313" key="2">
    <source>
        <dbReference type="EMBL" id="EUA16017.1"/>
    </source>
</evidence>
<dbReference type="InterPro" id="IPR022534">
    <property type="entry name" value="DUF2563"/>
</dbReference>
<gene>
    <name evidence="2" type="ORF">I553_0992</name>
</gene>
<name>X7Z928_MYCXE</name>
<evidence type="ECO:0000256" key="1">
    <source>
        <dbReference type="SAM" id="MobiDB-lite"/>
    </source>
</evidence>
<feature type="region of interest" description="Disordered" evidence="1">
    <location>
        <begin position="16"/>
        <end position="58"/>
    </location>
</feature>
<dbReference type="PATRIC" id="fig|1299334.3.peg.8263"/>
<sequence>MAGMFGDFAAAHEFHQAVSQAHTHHTNELRATNRPSVTSATRPAPLRQRSPIWRNATR</sequence>
<dbReference type="EMBL" id="JAOB01000080">
    <property type="protein sequence ID" value="EUA16017.1"/>
    <property type="molecule type" value="Genomic_DNA"/>
</dbReference>
<protein>
    <submittedName>
        <fullName evidence="2">Uncharacterized protein</fullName>
    </submittedName>
</protein>
<accession>X7Z928</accession>
<dbReference type="AlphaFoldDB" id="X7Z928"/>